<evidence type="ECO:0000313" key="2">
    <source>
        <dbReference type="WBParaSite" id="JU765_v2.g20156.t1"/>
    </source>
</evidence>
<evidence type="ECO:0000313" key="1">
    <source>
        <dbReference type="Proteomes" id="UP000887576"/>
    </source>
</evidence>
<protein>
    <submittedName>
        <fullName evidence="2">ACB domain-containing protein</fullName>
    </submittedName>
</protein>
<proteinExistence type="predicted"/>
<dbReference type="WBParaSite" id="JU765_v2.g20156.t1">
    <property type="protein sequence ID" value="JU765_v2.g20156.t1"/>
    <property type="gene ID" value="JU765_v2.g20156"/>
</dbReference>
<sequence>MFRSLLKYSSNVVRHEFRLYSTDHAAKFTAAQGEVKKLKEEPDNMVKLKLYALFKQSTSGDVSGSQPSKLNFIERAKYDAWAAVKGISNEEAQKQYIDLVNKLKAEDGPSEPQSSSNVSGGVEGLKINISEGIMTLELNRPKKFNALTLDMYNAIIEALAEADRNNDVKLVVFTGAGDYYCSGNDLSNFELAAKIGKEKLAEMTYEVYVKFVKAFIDVQKPLIALVNGPAVGISVTTLPFFSLVLASENATFHTPFATLGQCAEGCSTVTFPMLMGRLKASEVLVFSKKLTAQEAYERNLVNAVLPAVSFREEANKRVAELAKLPPKTMRINATLVKDPIRDHFREEANKRVAELAKLPPKTMRINATLVKDPIRDQLNTALIHEAKALKQSWLSKECEEALMKFMKRK</sequence>
<organism evidence="1 2">
    <name type="scientific">Panagrolaimus sp. JU765</name>
    <dbReference type="NCBI Taxonomy" id="591449"/>
    <lineage>
        <taxon>Eukaryota</taxon>
        <taxon>Metazoa</taxon>
        <taxon>Ecdysozoa</taxon>
        <taxon>Nematoda</taxon>
        <taxon>Chromadorea</taxon>
        <taxon>Rhabditida</taxon>
        <taxon>Tylenchina</taxon>
        <taxon>Panagrolaimomorpha</taxon>
        <taxon>Panagrolaimoidea</taxon>
        <taxon>Panagrolaimidae</taxon>
        <taxon>Panagrolaimus</taxon>
    </lineage>
</organism>
<reference evidence="2" key="1">
    <citation type="submission" date="2022-11" db="UniProtKB">
        <authorList>
            <consortium name="WormBaseParasite"/>
        </authorList>
    </citation>
    <scope>IDENTIFICATION</scope>
</reference>
<name>A0AC34QWQ2_9BILA</name>
<dbReference type="Proteomes" id="UP000887576">
    <property type="component" value="Unplaced"/>
</dbReference>
<accession>A0AC34QWQ2</accession>